<reference evidence="2 4" key="1">
    <citation type="submission" date="2017-11" db="EMBL/GenBank/DDBJ databases">
        <title>Comparitive Functional Genomics of Dry Heat Resistant strains isolated from the Viking Spacecraft.</title>
        <authorList>
            <person name="Seuylemezian A."/>
            <person name="Cooper K."/>
            <person name="Vaishampayan P."/>
        </authorList>
    </citation>
    <scope>NUCLEOTIDE SEQUENCE [LARGE SCALE GENOMIC DNA]</scope>
    <source>
        <strain evidence="2 4">M4.6</strain>
    </source>
</reference>
<reference evidence="3 5" key="2">
    <citation type="submission" date="2017-12" db="EMBL/GenBank/DDBJ databases">
        <title>Comparative Functional Genomics of Dry Heat Resistant strains isolated from the Viking Spacecraft.</title>
        <authorList>
            <person name="Seuylemezian A."/>
            <person name="Cooper K."/>
            <person name="Vaishampayan P."/>
        </authorList>
    </citation>
    <scope>NUCLEOTIDE SEQUENCE [LARGE SCALE GENOMIC DNA]</scope>
    <source>
        <strain evidence="3 5">ATCC 29669</strain>
    </source>
</reference>
<dbReference type="RefSeq" id="WP_101577500.1">
    <property type="nucleotide sequence ID" value="NZ_PGVA01000026.1"/>
</dbReference>
<dbReference type="PANTHER" id="PTHR48413">
    <property type="match status" value="1"/>
</dbReference>
<proteinExistence type="inferred from homology"/>
<dbReference type="InterPro" id="IPR003830">
    <property type="entry name" value="ComA_synth"/>
</dbReference>
<dbReference type="PANTHER" id="PTHR48413:SF1">
    <property type="entry name" value="PROTEIN HEAT-STRESS-ASSOCIATED 32"/>
    <property type="match status" value="1"/>
</dbReference>
<protein>
    <submittedName>
        <fullName evidence="2">Phosphosulfolactate synthase</fullName>
    </submittedName>
</protein>
<comment type="similarity">
    <text evidence="1">Belongs to the phosphosulfolactate synthase family.</text>
</comment>
<evidence type="ECO:0000313" key="3">
    <source>
        <dbReference type="EMBL" id="PLR95584.1"/>
    </source>
</evidence>
<dbReference type="Proteomes" id="UP000235114">
    <property type="component" value="Unassembled WGS sequence"/>
</dbReference>
<dbReference type="Gene3D" id="3.20.20.70">
    <property type="entry name" value="Aldolase class I"/>
    <property type="match status" value="1"/>
</dbReference>
<dbReference type="InterPro" id="IPR036112">
    <property type="entry name" value="ComA_synth_sf"/>
</dbReference>
<name>A0A2N5GL92_9BACI</name>
<dbReference type="InterPro" id="IPR013785">
    <property type="entry name" value="Aldolase_TIM"/>
</dbReference>
<evidence type="ECO:0000256" key="1">
    <source>
        <dbReference type="ARBA" id="ARBA00010424"/>
    </source>
</evidence>
<keyword evidence="5" id="KW-1185">Reference proteome</keyword>
<comment type="caution">
    <text evidence="2">The sequence shown here is derived from an EMBL/GenBank/DDBJ whole genome shotgun (WGS) entry which is preliminary data.</text>
</comment>
<dbReference type="Pfam" id="PF02679">
    <property type="entry name" value="ComA"/>
    <property type="match status" value="1"/>
</dbReference>
<dbReference type="AlphaFoldDB" id="A0A2N5GL92"/>
<dbReference type="Proteomes" id="UP000234951">
    <property type="component" value="Unassembled WGS sequence"/>
</dbReference>
<dbReference type="EMBL" id="PGVD01000037">
    <property type="protein sequence ID" value="PLR95584.1"/>
    <property type="molecule type" value="Genomic_DNA"/>
</dbReference>
<gene>
    <name evidence="2" type="ORF">CU635_11410</name>
    <name evidence="3" type="ORF">CVD25_13745</name>
</gene>
<sequence>MSYAGLSLPVRQNKPRNSGLTILIDNGAPMSFLEDTITDAGQFIDFVKFGWGTSIVSNNISKKIACLRENNVEFFFGGTLFEKFLSQKKLDDYYLYLKKFGCNYVEISNGTIEIANRDKAKFINEFSSEFYVFSEVGSKDSDVSGSIDSVDWIEFILEDLEAGAKKVITEARESGTSGLCLGDGEMRFDIIDDIYRSGIDINQIIFEAPTKKMQTAFIKLAGPSVNLANIPLVDAIPLETLRLGLRSDTFYLFDREENK</sequence>
<accession>A0A2N5GL92</accession>
<organism evidence="2 4">
    <name type="scientific">Bacillus canaveralius</name>
    <dbReference type="NCBI Taxonomy" id="1403243"/>
    <lineage>
        <taxon>Bacteria</taxon>
        <taxon>Bacillati</taxon>
        <taxon>Bacillota</taxon>
        <taxon>Bacilli</taxon>
        <taxon>Bacillales</taxon>
        <taxon>Bacillaceae</taxon>
        <taxon>Bacillus</taxon>
    </lineage>
</organism>
<evidence type="ECO:0000313" key="2">
    <source>
        <dbReference type="EMBL" id="PLR82413.1"/>
    </source>
</evidence>
<evidence type="ECO:0000313" key="4">
    <source>
        <dbReference type="Proteomes" id="UP000234951"/>
    </source>
</evidence>
<evidence type="ECO:0000313" key="5">
    <source>
        <dbReference type="Proteomes" id="UP000235114"/>
    </source>
</evidence>
<dbReference type="EMBL" id="PGVA01000026">
    <property type="protein sequence ID" value="PLR82413.1"/>
    <property type="molecule type" value="Genomic_DNA"/>
</dbReference>
<dbReference type="SUPFAM" id="SSF102110">
    <property type="entry name" value="(2r)-phospho-3-sulfolactate synthase ComA"/>
    <property type="match status" value="1"/>
</dbReference>
<dbReference type="OrthoDB" id="7809088at2"/>